<organism evidence="8 9">
    <name type="scientific">Denticeps clupeoides</name>
    <name type="common">denticle herring</name>
    <dbReference type="NCBI Taxonomy" id="299321"/>
    <lineage>
        <taxon>Eukaryota</taxon>
        <taxon>Metazoa</taxon>
        <taxon>Chordata</taxon>
        <taxon>Craniata</taxon>
        <taxon>Vertebrata</taxon>
        <taxon>Euteleostomi</taxon>
        <taxon>Actinopterygii</taxon>
        <taxon>Neopterygii</taxon>
        <taxon>Teleostei</taxon>
        <taxon>Clupei</taxon>
        <taxon>Clupeiformes</taxon>
        <taxon>Denticipitoidei</taxon>
        <taxon>Denticipitidae</taxon>
        <taxon>Denticeps</taxon>
    </lineage>
</organism>
<feature type="region of interest" description="Disordered" evidence="6">
    <location>
        <begin position="198"/>
        <end position="217"/>
    </location>
</feature>
<evidence type="ECO:0000256" key="1">
    <source>
        <dbReference type="ARBA" id="ARBA00004496"/>
    </source>
</evidence>
<evidence type="ECO:0000313" key="9">
    <source>
        <dbReference type="Proteomes" id="UP000694580"/>
    </source>
</evidence>
<dbReference type="Proteomes" id="UP000694580">
    <property type="component" value="Chromosome 3"/>
</dbReference>
<evidence type="ECO:0000256" key="5">
    <source>
        <dbReference type="ARBA" id="ARBA00038137"/>
    </source>
</evidence>
<evidence type="ECO:0000256" key="6">
    <source>
        <dbReference type="SAM" id="MobiDB-lite"/>
    </source>
</evidence>
<evidence type="ECO:0000259" key="7">
    <source>
        <dbReference type="PROSITE" id="PS51834"/>
    </source>
</evidence>
<evidence type="ECO:0000256" key="3">
    <source>
        <dbReference type="ARBA" id="ARBA00022658"/>
    </source>
</evidence>
<reference evidence="8" key="2">
    <citation type="submission" date="2025-08" db="UniProtKB">
        <authorList>
            <consortium name="Ensembl"/>
        </authorList>
    </citation>
    <scope>IDENTIFICATION</scope>
</reference>
<dbReference type="PANTHER" id="PTHR31334:SF1">
    <property type="entry name" value="GUANINE NUCLEOTIDE EXCHANGE PROTEIN SMCR8"/>
    <property type="match status" value="1"/>
</dbReference>
<protein>
    <recommendedName>
        <fullName evidence="7">UDENN FLCN/SMCR8-type domain-containing protein</fullName>
    </recommendedName>
</protein>
<dbReference type="GO" id="GO:0006914">
    <property type="term" value="P:autophagy"/>
    <property type="evidence" value="ECO:0007669"/>
    <property type="project" value="UniProtKB-KW"/>
</dbReference>
<feature type="compositionally biased region" description="Pro residues" evidence="6">
    <location>
        <begin position="252"/>
        <end position="266"/>
    </location>
</feature>
<sequence length="720" mass="80344">MIGSSDILALAKEEYADVLAEQQVMAEKLAPPLSPHVRDATPWSSSSCARFVRDFVLVSEFSEQVGPQPLFTVPEDSFTRSPFDLNRFSLRIMSVDYQPPGGGACSRQPIRFVEDSHVLLGDSKESAYAYVHHLMLHDVAARGFVRPVCLAYVSTDERKLLQELPRLLAAFGHASECLKTGNRKVFARQLEQQLGELERQRQQLHQEEGEESCPGGGACDLATVESTMLDLTVLLQQVASYPGRKREQPDFLPYPMPPPTARPSPRPQQQKPLDQLCDAYFFLQTMQQLRAIQRRFRGDAWQLSQRRTCDRLLHQLSVTNFLFEEPSEAEEDDGAVGGAFSPCDPAAVDSFVSCVEMVPIKLQMESCGPVSLVLHNVQSQQTPALACCHHDDDVTGEAGPPRVYVRREDSRDSIEVLSVTIVPDDLRPLCTPCTIHEEEEHHEGPLANQVLFGAAPLLEDTVDGASFSSCPSSLDSDSTYLPSYHGNRAASRRGPGSSGHASLSFVRRFRFARHVLYSLMIGRATVVLGRDEAAVRQLVDSLSLFLPNAGPAHHRVLPWCCRALQTSDLMDYGIIGLNRYYGSLFSFGPSLPSMPHCLQHYARYVSILDADQKTFCGPAYCGSLIGRLTDQSPLGHGRTYCLWVQSALTRLAARAFLFTFSQGPARRREKMEPDRSHDQGGVDCDWHIVHFLSELIKLRLTEAPPTVLMFRYQHRTLFKL</sequence>
<dbReference type="PANTHER" id="PTHR31334">
    <property type="entry name" value="SMITH-MAGENIS SYNDROME REGION GENE 8 PROTEIN"/>
    <property type="match status" value="1"/>
</dbReference>
<dbReference type="InterPro" id="IPR037520">
    <property type="entry name" value="Folliculin/SMCR8_longin"/>
</dbReference>
<feature type="domain" description="UDENN FLCN/SMCR8-type" evidence="7">
    <location>
        <begin position="46"/>
        <end position="697"/>
    </location>
</feature>
<evidence type="ECO:0000256" key="2">
    <source>
        <dbReference type="ARBA" id="ARBA00022490"/>
    </source>
</evidence>
<dbReference type="GO" id="GO:0032045">
    <property type="term" value="C:guanyl-nucleotide exchange factor complex"/>
    <property type="evidence" value="ECO:0007669"/>
    <property type="project" value="TreeGrafter"/>
</dbReference>
<evidence type="ECO:0000256" key="4">
    <source>
        <dbReference type="ARBA" id="ARBA00023006"/>
    </source>
</evidence>
<reference evidence="8" key="3">
    <citation type="submission" date="2025-09" db="UniProtKB">
        <authorList>
            <consortium name="Ensembl"/>
        </authorList>
    </citation>
    <scope>IDENTIFICATION</scope>
</reference>
<keyword evidence="9" id="KW-1185">Reference proteome</keyword>
<gene>
    <name evidence="8" type="primary">LOC114786644</name>
</gene>
<evidence type="ECO:0000313" key="8">
    <source>
        <dbReference type="Ensembl" id="ENSDCDP00010032399.1"/>
    </source>
</evidence>
<keyword evidence="2" id="KW-0963">Cytoplasm</keyword>
<dbReference type="InterPro" id="IPR037521">
    <property type="entry name" value="FLCN/SMCR8_DENN"/>
</dbReference>
<dbReference type="GO" id="GO:0005085">
    <property type="term" value="F:guanyl-nucleotide exchange factor activity"/>
    <property type="evidence" value="ECO:0007669"/>
    <property type="project" value="UniProtKB-KW"/>
</dbReference>
<comment type="similarity">
    <text evidence="5">Belongs to the SMCR8 family.</text>
</comment>
<accession>A0AAY4CIF4</accession>
<dbReference type="AlphaFoldDB" id="A0AAY4CIF4"/>
<feature type="compositionally biased region" description="Basic and acidic residues" evidence="6">
    <location>
        <begin position="198"/>
        <end position="207"/>
    </location>
</feature>
<reference evidence="8 9" key="1">
    <citation type="submission" date="2020-06" db="EMBL/GenBank/DDBJ databases">
        <authorList>
            <consortium name="Wellcome Sanger Institute Data Sharing"/>
        </authorList>
    </citation>
    <scope>NUCLEOTIDE SEQUENCE [LARGE SCALE GENOMIC DNA]</scope>
</reference>
<dbReference type="Ensembl" id="ENSDCDT00010040161.1">
    <property type="protein sequence ID" value="ENSDCDP00010032399.1"/>
    <property type="gene ID" value="ENSDCDG00010020713.1"/>
</dbReference>
<keyword evidence="4" id="KW-0072">Autophagy</keyword>
<dbReference type="GO" id="GO:0005737">
    <property type="term" value="C:cytoplasm"/>
    <property type="evidence" value="ECO:0007669"/>
    <property type="project" value="UniProtKB-SubCell"/>
</dbReference>
<dbReference type="Pfam" id="PF11704">
    <property type="entry name" value="Folliculin"/>
    <property type="match status" value="1"/>
</dbReference>
<comment type="subcellular location">
    <subcellularLocation>
        <location evidence="1">Cytoplasm</location>
    </subcellularLocation>
</comment>
<dbReference type="GO" id="GO:0005096">
    <property type="term" value="F:GTPase activator activity"/>
    <property type="evidence" value="ECO:0007669"/>
    <property type="project" value="InterPro"/>
</dbReference>
<name>A0AAY4CIF4_9TELE</name>
<proteinExistence type="inferred from homology"/>
<dbReference type="GeneTree" id="ENSGT00390000010052"/>
<keyword evidence="3" id="KW-0344">Guanine-nucleotide releasing factor</keyword>
<feature type="region of interest" description="Disordered" evidence="6">
    <location>
        <begin position="245"/>
        <end position="271"/>
    </location>
</feature>
<dbReference type="PROSITE" id="PS51834">
    <property type="entry name" value="DENN_FLCN_SMCR8"/>
    <property type="match status" value="1"/>
</dbReference>